<evidence type="ECO:0000313" key="2">
    <source>
        <dbReference type="EMBL" id="MBO8446117.1"/>
    </source>
</evidence>
<proteinExistence type="predicted"/>
<reference evidence="2" key="2">
    <citation type="journal article" date="2021" name="PeerJ">
        <title>Extensive microbial diversity within the chicken gut microbiome revealed by metagenomics and culture.</title>
        <authorList>
            <person name="Gilroy R."/>
            <person name="Ravi A."/>
            <person name="Getino M."/>
            <person name="Pursley I."/>
            <person name="Horton D.L."/>
            <person name="Alikhan N.F."/>
            <person name="Baker D."/>
            <person name="Gharbi K."/>
            <person name="Hall N."/>
            <person name="Watson M."/>
            <person name="Adriaenssens E.M."/>
            <person name="Foster-Nyarko E."/>
            <person name="Jarju S."/>
            <person name="Secka A."/>
            <person name="Antonio M."/>
            <person name="Oren A."/>
            <person name="Chaudhuri R.R."/>
            <person name="La Ragione R."/>
            <person name="Hildebrand F."/>
            <person name="Pallen M.J."/>
        </authorList>
    </citation>
    <scope>NUCLEOTIDE SEQUENCE</scope>
    <source>
        <strain evidence="2">D5-748</strain>
    </source>
</reference>
<accession>A0A9D9HDV9</accession>
<dbReference type="Proteomes" id="UP000823619">
    <property type="component" value="Unassembled WGS sequence"/>
</dbReference>
<dbReference type="AlphaFoldDB" id="A0A9D9HDV9"/>
<evidence type="ECO:0000313" key="3">
    <source>
        <dbReference type="Proteomes" id="UP000823619"/>
    </source>
</evidence>
<protein>
    <submittedName>
        <fullName evidence="2">Uncharacterized protein</fullName>
    </submittedName>
</protein>
<evidence type="ECO:0000256" key="1">
    <source>
        <dbReference type="SAM" id="MobiDB-lite"/>
    </source>
</evidence>
<organism evidence="2 3">
    <name type="scientific">Candidatus Cryptobacteroides merdavium</name>
    <dbReference type="NCBI Taxonomy" id="2840769"/>
    <lineage>
        <taxon>Bacteria</taxon>
        <taxon>Pseudomonadati</taxon>
        <taxon>Bacteroidota</taxon>
        <taxon>Bacteroidia</taxon>
        <taxon>Bacteroidales</taxon>
        <taxon>Candidatus Cryptobacteroides</taxon>
    </lineage>
</organism>
<gene>
    <name evidence="2" type="ORF">IAC23_10575</name>
</gene>
<comment type="caution">
    <text evidence="2">The sequence shown here is derived from an EMBL/GenBank/DDBJ whole genome shotgun (WGS) entry which is preliminary data.</text>
</comment>
<name>A0A9D9HDV9_9BACT</name>
<reference evidence="2" key="1">
    <citation type="submission" date="2020-10" db="EMBL/GenBank/DDBJ databases">
        <authorList>
            <person name="Gilroy R."/>
        </authorList>
    </citation>
    <scope>NUCLEOTIDE SEQUENCE</scope>
    <source>
        <strain evidence="2">D5-748</strain>
    </source>
</reference>
<feature type="region of interest" description="Disordered" evidence="1">
    <location>
        <begin position="1"/>
        <end position="20"/>
    </location>
</feature>
<dbReference type="EMBL" id="JADIMO010000140">
    <property type="protein sequence ID" value="MBO8446117.1"/>
    <property type="molecule type" value="Genomic_DNA"/>
</dbReference>
<sequence length="372" mass="41572">MTGNRETASAKGQTGNSASGKDDGIFRRSLALAEEIAAFLERHGILCKITFPEGFPLIVSGKWKAVMPLGICAGCQERASEIREMAENAISEQFRKDKETSSGSTRPIILAEDRWRGVKGECIRQRLLAHFGIFRHVFARNCEARRIHRDMAREFLDVYHSYGHTVCRYSYGLFLKKAVESDRIPTGNEVQAKSAPGQSRLLTGNGIPAGTLVAVATFSNGRLMPRNGKVYRSYQWIRYASLPDVRVSGGMGKMLKHFISDMGMGREGRHDGKEPENFGGCDIMSYADLEWSGGDVYRQLGFIAEDRKSPVMYSISPSGGWERTPVSRMKLQENTESIAVTETPVHPQSGNLYFENFGSTRYRLVIPEQKRP</sequence>
<feature type="compositionally biased region" description="Polar residues" evidence="1">
    <location>
        <begin position="1"/>
        <end position="19"/>
    </location>
</feature>